<keyword evidence="7" id="KW-0406">Ion transport</keyword>
<dbReference type="GO" id="GO:0016020">
    <property type="term" value="C:membrane"/>
    <property type="evidence" value="ECO:0007669"/>
    <property type="project" value="UniProtKB-SubCell"/>
</dbReference>
<dbReference type="InterPro" id="IPR050368">
    <property type="entry name" value="ClC-type_chloride_channel"/>
</dbReference>
<dbReference type="PANTHER" id="PTHR43427:SF3">
    <property type="entry name" value="CHLORIDE CHANNEL PROTEIN CLC-F"/>
    <property type="match status" value="1"/>
</dbReference>
<keyword evidence="7" id="KW-0813">Transport</keyword>
<keyword evidence="10" id="KW-1185">Reference proteome</keyword>
<feature type="transmembrane region" description="Helical" evidence="7">
    <location>
        <begin position="180"/>
        <end position="199"/>
    </location>
</feature>
<feature type="transmembrane region" description="Helical" evidence="7">
    <location>
        <begin position="115"/>
        <end position="137"/>
    </location>
</feature>
<name>A0A067G2S6_CITSI</name>
<evidence type="ECO:0000313" key="9">
    <source>
        <dbReference type="EMBL" id="KDO73949.1"/>
    </source>
</evidence>
<dbReference type="Proteomes" id="UP000027120">
    <property type="component" value="Unassembled WGS sequence"/>
</dbReference>
<accession>A0A067G2S6</accession>
<feature type="domain" description="CBS" evidence="8">
    <location>
        <begin position="278"/>
        <end position="340"/>
    </location>
</feature>
<keyword evidence="7" id="KW-0868">Chloride</keyword>
<dbReference type="SMART" id="SM00116">
    <property type="entry name" value="CBS"/>
    <property type="match status" value="1"/>
</dbReference>
<evidence type="ECO:0000256" key="2">
    <source>
        <dbReference type="ARBA" id="ARBA00009476"/>
    </source>
</evidence>
<dbReference type="InterPro" id="IPR001807">
    <property type="entry name" value="ClC"/>
</dbReference>
<comment type="subcellular location">
    <subcellularLocation>
        <location evidence="1 7">Membrane</location>
        <topology evidence="1 7">Multi-pass membrane protein</topology>
    </subcellularLocation>
</comment>
<dbReference type="Gene3D" id="3.10.580.10">
    <property type="entry name" value="CBS-domain"/>
    <property type="match status" value="1"/>
</dbReference>
<feature type="transmembrane region" description="Helical" evidence="7">
    <location>
        <begin position="38"/>
        <end position="64"/>
    </location>
</feature>
<evidence type="ECO:0000259" key="8">
    <source>
        <dbReference type="PROSITE" id="PS51371"/>
    </source>
</evidence>
<evidence type="ECO:0000256" key="5">
    <source>
        <dbReference type="ARBA" id="ARBA00023136"/>
    </source>
</evidence>
<feature type="transmembrane region" description="Helical" evidence="7">
    <location>
        <begin position="6"/>
        <end position="26"/>
    </location>
</feature>
<comment type="caution">
    <text evidence="7">Lacks conserved residue(s) required for the propagation of feature annotation.</text>
</comment>
<comment type="similarity">
    <text evidence="2 7">Belongs to the chloride channel (TC 2.A.49) family.</text>
</comment>
<dbReference type="PANTHER" id="PTHR43427">
    <property type="entry name" value="CHLORIDE CHANNEL PROTEIN CLC-E"/>
    <property type="match status" value="1"/>
</dbReference>
<dbReference type="PROSITE" id="PS51371">
    <property type="entry name" value="CBS"/>
    <property type="match status" value="1"/>
</dbReference>
<protein>
    <recommendedName>
        <fullName evidence="7">Chloride channel protein</fullName>
    </recommendedName>
</protein>
<dbReference type="GO" id="GO:0005254">
    <property type="term" value="F:chloride channel activity"/>
    <property type="evidence" value="ECO:0007669"/>
    <property type="project" value="UniProtKB-UniRule"/>
</dbReference>
<keyword evidence="6" id="KW-0129">CBS domain</keyword>
<dbReference type="EMBL" id="KK784885">
    <property type="protein sequence ID" value="KDO73949.1"/>
    <property type="molecule type" value="Genomic_DNA"/>
</dbReference>
<dbReference type="InterPro" id="IPR014743">
    <property type="entry name" value="Cl-channel_core"/>
</dbReference>
<dbReference type="CDD" id="cd00400">
    <property type="entry name" value="Voltage_gated_ClC"/>
    <property type="match status" value="1"/>
</dbReference>
<dbReference type="InterPro" id="IPR000644">
    <property type="entry name" value="CBS_dom"/>
</dbReference>
<reference evidence="9 10" key="1">
    <citation type="submission" date="2014-04" db="EMBL/GenBank/DDBJ databases">
        <authorList>
            <consortium name="International Citrus Genome Consortium"/>
            <person name="Gmitter F."/>
            <person name="Chen C."/>
            <person name="Farmerie W."/>
            <person name="Harkins T."/>
            <person name="Desany B."/>
            <person name="Mohiuddin M."/>
            <person name="Kodira C."/>
            <person name="Borodovsky M."/>
            <person name="Lomsadze A."/>
            <person name="Burns P."/>
            <person name="Jenkins J."/>
            <person name="Prochnik S."/>
            <person name="Shu S."/>
            <person name="Chapman J."/>
            <person name="Pitluck S."/>
            <person name="Schmutz J."/>
            <person name="Rokhsar D."/>
        </authorList>
    </citation>
    <scope>NUCLEOTIDE SEQUENCE</scope>
</reference>
<feature type="non-terminal residue" evidence="9">
    <location>
        <position position="1"/>
    </location>
</feature>
<gene>
    <name evidence="9" type="ORF">CISIN_1g0045052mg</name>
</gene>
<proteinExistence type="inferred from homology"/>
<dbReference type="InterPro" id="IPR046342">
    <property type="entry name" value="CBS_dom_sf"/>
</dbReference>
<sequence length="372" mass="39454">LPLYLILGMLCGVVSVVFTRLVAWFTKSFDFIKEKFGLPPVVCPALGGLGAGIIALRYPGILYWGFTNVEEILHTGKTASAPGIWLLTQLAAAKVVATALCKGSGLVGGLYAPSLMIGAAVGAVFGGSAAEIINSAIPGNVAVAEPQAYALVGMAATLASVCSVPLTSVLLLFELTRDYRILLPLMGAVGLAIWVPSVANQAKETDASDKRTLARGYSSLSPMEDKNEVLWRRTDGADELELSVVENAADSEAAEEMLLEELKLLQFSIPPCQVSRAMSKDFVKVALTVTLKEAIESMKDGQQNCVLVVNGEDFLEGILTYGDIKRCLSKLSSDNSKGDSIASDVCNCCLTFLNSRSLSLLCLSISLLMTCK</sequence>
<dbReference type="SUPFAM" id="SSF54631">
    <property type="entry name" value="CBS-domain pair"/>
    <property type="match status" value="1"/>
</dbReference>
<evidence type="ECO:0000313" key="10">
    <source>
        <dbReference type="Proteomes" id="UP000027120"/>
    </source>
</evidence>
<keyword evidence="4 7" id="KW-1133">Transmembrane helix</keyword>
<evidence type="ECO:0000256" key="1">
    <source>
        <dbReference type="ARBA" id="ARBA00004141"/>
    </source>
</evidence>
<evidence type="ECO:0000256" key="3">
    <source>
        <dbReference type="ARBA" id="ARBA00022692"/>
    </source>
</evidence>
<keyword evidence="5 7" id="KW-0472">Membrane</keyword>
<dbReference type="Gene3D" id="1.10.3080.10">
    <property type="entry name" value="Clc chloride channel"/>
    <property type="match status" value="1"/>
</dbReference>
<evidence type="ECO:0000256" key="6">
    <source>
        <dbReference type="PROSITE-ProRule" id="PRU00703"/>
    </source>
</evidence>
<evidence type="ECO:0000256" key="4">
    <source>
        <dbReference type="ARBA" id="ARBA00022989"/>
    </source>
</evidence>
<dbReference type="Pfam" id="PF00571">
    <property type="entry name" value="CBS"/>
    <property type="match status" value="1"/>
</dbReference>
<evidence type="ECO:0000256" key="7">
    <source>
        <dbReference type="RuleBase" id="RU361221"/>
    </source>
</evidence>
<organism evidence="9 10">
    <name type="scientific">Citrus sinensis</name>
    <name type="common">Sweet orange</name>
    <name type="synonym">Citrus aurantium var. sinensis</name>
    <dbReference type="NCBI Taxonomy" id="2711"/>
    <lineage>
        <taxon>Eukaryota</taxon>
        <taxon>Viridiplantae</taxon>
        <taxon>Streptophyta</taxon>
        <taxon>Embryophyta</taxon>
        <taxon>Tracheophyta</taxon>
        <taxon>Spermatophyta</taxon>
        <taxon>Magnoliopsida</taxon>
        <taxon>eudicotyledons</taxon>
        <taxon>Gunneridae</taxon>
        <taxon>Pentapetalae</taxon>
        <taxon>rosids</taxon>
        <taxon>malvids</taxon>
        <taxon>Sapindales</taxon>
        <taxon>Rutaceae</taxon>
        <taxon>Aurantioideae</taxon>
        <taxon>Citrus</taxon>
    </lineage>
</organism>
<dbReference type="Pfam" id="PF00654">
    <property type="entry name" value="Voltage_CLC"/>
    <property type="match status" value="1"/>
</dbReference>
<dbReference type="PRINTS" id="PR00762">
    <property type="entry name" value="CLCHANNEL"/>
</dbReference>
<feature type="transmembrane region" description="Helical" evidence="7">
    <location>
        <begin position="149"/>
        <end position="173"/>
    </location>
</feature>
<dbReference type="AlphaFoldDB" id="A0A067G2S6"/>
<dbReference type="SUPFAM" id="SSF81340">
    <property type="entry name" value="Clc chloride channel"/>
    <property type="match status" value="1"/>
</dbReference>
<keyword evidence="3 7" id="KW-0812">Transmembrane</keyword>